<dbReference type="Gramene" id="EOY04127">
    <property type="protein sequence ID" value="EOY04127"/>
    <property type="gene ID" value="TCM_019381"/>
</dbReference>
<evidence type="ECO:0000313" key="1">
    <source>
        <dbReference type="EMBL" id="EOY04127.1"/>
    </source>
</evidence>
<dbReference type="HOGENOM" id="CLU_2709829_0_0_1"/>
<name>A0A061EI93_THECC</name>
<accession>A0A061EI93</accession>
<reference evidence="1 2" key="1">
    <citation type="journal article" date="2013" name="Genome Biol.">
        <title>The genome sequence of the most widely cultivated cacao type and its use to identify candidate genes regulating pod color.</title>
        <authorList>
            <person name="Motamayor J.C."/>
            <person name="Mockaitis K."/>
            <person name="Schmutz J."/>
            <person name="Haiminen N."/>
            <person name="Iii D.L."/>
            <person name="Cornejo O."/>
            <person name="Findley S.D."/>
            <person name="Zheng P."/>
            <person name="Utro F."/>
            <person name="Royaert S."/>
            <person name="Saski C."/>
            <person name="Jenkins J."/>
            <person name="Podicheti R."/>
            <person name="Zhao M."/>
            <person name="Scheffler B.E."/>
            <person name="Stack J.C."/>
            <person name="Feltus F.A."/>
            <person name="Mustiga G.M."/>
            <person name="Amores F."/>
            <person name="Phillips W."/>
            <person name="Marelli J.P."/>
            <person name="May G.D."/>
            <person name="Shapiro H."/>
            <person name="Ma J."/>
            <person name="Bustamante C.D."/>
            <person name="Schnell R.J."/>
            <person name="Main D."/>
            <person name="Gilbert D."/>
            <person name="Parida L."/>
            <person name="Kuhn D.N."/>
        </authorList>
    </citation>
    <scope>NUCLEOTIDE SEQUENCE [LARGE SCALE GENOMIC DNA]</scope>
    <source>
        <strain evidence="2">cv. Matina 1-6</strain>
    </source>
</reference>
<dbReference type="AlphaFoldDB" id="A0A061EI93"/>
<proteinExistence type="predicted"/>
<dbReference type="Proteomes" id="UP000026915">
    <property type="component" value="Chromosome 4"/>
</dbReference>
<organism evidence="1 2">
    <name type="scientific">Theobroma cacao</name>
    <name type="common">Cacao</name>
    <name type="synonym">Cocoa</name>
    <dbReference type="NCBI Taxonomy" id="3641"/>
    <lineage>
        <taxon>Eukaryota</taxon>
        <taxon>Viridiplantae</taxon>
        <taxon>Streptophyta</taxon>
        <taxon>Embryophyta</taxon>
        <taxon>Tracheophyta</taxon>
        <taxon>Spermatophyta</taxon>
        <taxon>Magnoliopsida</taxon>
        <taxon>eudicotyledons</taxon>
        <taxon>Gunneridae</taxon>
        <taxon>Pentapetalae</taxon>
        <taxon>rosids</taxon>
        <taxon>malvids</taxon>
        <taxon>Malvales</taxon>
        <taxon>Malvaceae</taxon>
        <taxon>Byttnerioideae</taxon>
        <taxon>Theobroma</taxon>
    </lineage>
</organism>
<gene>
    <name evidence="1" type="ORF">TCM_019381</name>
</gene>
<evidence type="ECO:0000313" key="2">
    <source>
        <dbReference type="Proteomes" id="UP000026915"/>
    </source>
</evidence>
<keyword evidence="2" id="KW-1185">Reference proteome</keyword>
<dbReference type="InParanoid" id="A0A061EI93"/>
<sequence>MPLHLWLNLVQFRNKRILTLLVWLVPLFNVHSICSKLAFASLSLYSYSSVCTYKLINSQPHYYYYPKKEEKMI</sequence>
<dbReference type="EMBL" id="CM001882">
    <property type="protein sequence ID" value="EOY04127.1"/>
    <property type="molecule type" value="Genomic_DNA"/>
</dbReference>
<protein>
    <submittedName>
        <fullName evidence="1">Uncharacterized protein</fullName>
    </submittedName>
</protein>